<proteinExistence type="predicted"/>
<evidence type="ECO:0000313" key="4">
    <source>
        <dbReference type="Proteomes" id="UP000663853"/>
    </source>
</evidence>
<organism evidence="3 4">
    <name type="scientific">Rhizoctonia solani</name>
    <dbReference type="NCBI Taxonomy" id="456999"/>
    <lineage>
        <taxon>Eukaryota</taxon>
        <taxon>Fungi</taxon>
        <taxon>Dikarya</taxon>
        <taxon>Basidiomycota</taxon>
        <taxon>Agaricomycotina</taxon>
        <taxon>Agaricomycetes</taxon>
        <taxon>Cantharellales</taxon>
        <taxon>Ceratobasidiaceae</taxon>
        <taxon>Rhizoctonia</taxon>
    </lineage>
</organism>
<dbReference type="InterPro" id="IPR011990">
    <property type="entry name" value="TPR-like_helical_dom_sf"/>
</dbReference>
<sequence>MQDISNPRSGQSELIGICERNKATALRRQALDELDKLWEVLRGTIQDRREIKALWSQVDAVLKLLESANGEGEDTYGLDRSVTIALRGVLGLSADHRDNFEVLDLVIRCTSLTLDSSSESEQALGPMLYRGIFSHLQQLEAQSPNSFRHLEAVLEYQARAESLGLGGNNNVDVPRRLTAIAKVRFEQLNDLSKRKLNEGTSDSKATAERLSKRPKVTHEESTSNTIMDLDIGLECMTQALTLGQESAEDLPASLQLLALFHQKRSYLPLVPSKSIAHIDKAIENQCRSLALTQHNHPEYEQRALILAMMYIGRSVLGTEGITDLRKALELHPHALLLTPDDKEAFSNHLTQAEAIERQVGTGNDLQDVNEAITALSRACRCFSLDPFPFQAALLSRMGALYQKVFLRLGELNYINQAIDYHQKALLLTSEKQGENSPYLLALIQSLSLRAHCLRDPNRENLGHGWLATAPHLGLIELFSFVDGIRSFEPRAASGLPVPVVPLTWLEYALQKAHTWNQELRKDHEDAPLYFAYLGRLYLEKFNWANEMSNLQNAIEHMEQAVSFQYGGQLRFVRWLDQLAMLYDRRFAFSHDAEDLERGTECAIRALSLLPPNHSDQPEYYTTLGVLYSHKASLGGSDRRGNAAKTQAEDYFRQASYCDTGCPFSRLEAAMTWVSQSTATGWEDQTAEAFEAVKDILPRVSWLRASSNSQFEGLRPITDLARNAAAWYISRGRFQQALEWMEQGRSMTYGHRFELRPVFDKLQSASPSLSDKLHQLREELYLTTEQTAYPETTGNKRTQLAGEFNQLIEEARAVPSCGNLLLPMSGLELISAVQAGPIAMINTAQFNCDALILTPWSDKIMHIPLPDASVQKLVESVDILEGCISRRHGQCRGVRKGKQKEESNSDFEKVLNFLWSAIAKPILGALGYIDNTPTKELPRLTWCTMGLLSSLPLHAAGYYDGSRSKVSDFVVSSYTPTLSALLPTSSASRAQHSELLAVGQEHSLNRKVLPHTKQELAVIKKYVKQPIAISQLDGIDVSCEIALEVMEMCDWVHLACHTHHDVCDPTASGFVLQDGILSLHSIAQKSFKNKGLAFLSGCDVAGRDDTAVSLASGMLITGYRSVIATMWGVEDEDAPVIANEVYGRLFRNGNMNHKDSARALHAAVNELRLLSGNKDFIRWVPYIHIGA</sequence>
<evidence type="ECO:0000256" key="1">
    <source>
        <dbReference type="SAM" id="MobiDB-lite"/>
    </source>
</evidence>
<dbReference type="Gene3D" id="1.25.40.10">
    <property type="entry name" value="Tetratricopeptide repeat domain"/>
    <property type="match status" value="2"/>
</dbReference>
<reference evidence="3" key="1">
    <citation type="submission" date="2021-01" db="EMBL/GenBank/DDBJ databases">
        <authorList>
            <person name="Kaushik A."/>
        </authorList>
    </citation>
    <scope>NUCLEOTIDE SEQUENCE</scope>
    <source>
        <strain evidence="3">AG6-10EEA</strain>
    </source>
</reference>
<protein>
    <recommendedName>
        <fullName evidence="2">CHAT domain-containing protein</fullName>
    </recommendedName>
</protein>
<name>A0A8H3D275_9AGAM</name>
<dbReference type="EMBL" id="CAJMXA010003648">
    <property type="protein sequence ID" value="CAE6509318.1"/>
    <property type="molecule type" value="Genomic_DNA"/>
</dbReference>
<gene>
    <name evidence="3" type="ORF">RDB_LOCUS124968</name>
</gene>
<feature type="compositionally biased region" description="Basic and acidic residues" evidence="1">
    <location>
        <begin position="205"/>
        <end position="221"/>
    </location>
</feature>
<accession>A0A8H3D275</accession>
<comment type="caution">
    <text evidence="3">The sequence shown here is derived from an EMBL/GenBank/DDBJ whole genome shotgun (WGS) entry which is preliminary data.</text>
</comment>
<dbReference type="AlphaFoldDB" id="A0A8H3D275"/>
<dbReference type="InterPro" id="IPR024983">
    <property type="entry name" value="CHAT_dom"/>
</dbReference>
<dbReference type="Proteomes" id="UP000663853">
    <property type="component" value="Unassembled WGS sequence"/>
</dbReference>
<evidence type="ECO:0000313" key="3">
    <source>
        <dbReference type="EMBL" id="CAE6509318.1"/>
    </source>
</evidence>
<feature type="domain" description="CHAT" evidence="2">
    <location>
        <begin position="908"/>
        <end position="1186"/>
    </location>
</feature>
<evidence type="ECO:0000259" key="2">
    <source>
        <dbReference type="Pfam" id="PF12770"/>
    </source>
</evidence>
<feature type="region of interest" description="Disordered" evidence="1">
    <location>
        <begin position="194"/>
        <end position="222"/>
    </location>
</feature>
<dbReference type="Pfam" id="PF12770">
    <property type="entry name" value="CHAT"/>
    <property type="match status" value="1"/>
</dbReference>